<dbReference type="Proteomes" id="UP000828048">
    <property type="component" value="Chromosome 3"/>
</dbReference>
<gene>
    <name evidence="1" type="ORF">Vadar_010778</name>
</gene>
<evidence type="ECO:0000313" key="2">
    <source>
        <dbReference type="Proteomes" id="UP000828048"/>
    </source>
</evidence>
<protein>
    <submittedName>
        <fullName evidence="1">Uncharacterized protein</fullName>
    </submittedName>
</protein>
<dbReference type="EMBL" id="CM037153">
    <property type="protein sequence ID" value="KAH7857269.1"/>
    <property type="molecule type" value="Genomic_DNA"/>
</dbReference>
<reference evidence="1 2" key="1">
    <citation type="journal article" date="2021" name="Hortic Res">
        <title>High-quality reference genome and annotation aids understanding of berry development for evergreen blueberry (Vaccinium darrowii).</title>
        <authorList>
            <person name="Yu J."/>
            <person name="Hulse-Kemp A.M."/>
            <person name="Babiker E."/>
            <person name="Staton M."/>
        </authorList>
    </citation>
    <scope>NUCLEOTIDE SEQUENCE [LARGE SCALE GENOMIC DNA]</scope>
    <source>
        <strain evidence="2">cv. NJ 8807/NJ 8810</strain>
        <tissue evidence="1">Young leaf</tissue>
    </source>
</reference>
<sequence length="549" mass="61275">MSADLLVLDFIQYSSNILLMAEDKIAIPLNPEKSEVKSNHRRRNSTGNLSISKEGLKILPRYLRASFGSCHDFCKYRIEDCLEKKVMSPIPRGITERSSKGQDEVKDAILEERKKKSLVKPKALPDYKRPTNDKHHQVIKKEAQVSPKNVSSKRFSLPGNIMDISAKYIADVSSKPLQIKPSSLLILGNVSSRRCSQISMSNGVKVLQESPVGGSRSGGNSDINTSKAMRMPKLRKKEDFVPPAAYLSSKPSIKRELSAKSGHVKDLKKLSSVKSQDYARKAECKKAIDEYIPEKMLYVIETKPQNPTENVSDATCFSQSLSPSSEEKKLECDRNGIYSSRSPPSIENNQLRHSRNVGHATRPSSPSSLYSNKNSFRLTQNGNRNTPSSESVSESIKSDQSDPFCRSAIKPKRVGLDDKVGSPEKINFRRGKVDDVLSKNTIPRKLGFQQRRVLCENQNGETYSEPRSLKELVAVDELSGSKTEPIKVVLRHRDVEGKKWGQNLLNNVIEETASKLVQARKSKVRALVDAFETVILLHDTKSSATTNAH</sequence>
<name>A0ACB7YWM5_9ERIC</name>
<proteinExistence type="predicted"/>
<accession>A0ACB7YWM5</accession>
<comment type="caution">
    <text evidence="1">The sequence shown here is derived from an EMBL/GenBank/DDBJ whole genome shotgun (WGS) entry which is preliminary data.</text>
</comment>
<evidence type="ECO:0000313" key="1">
    <source>
        <dbReference type="EMBL" id="KAH7857269.1"/>
    </source>
</evidence>
<keyword evidence="2" id="KW-1185">Reference proteome</keyword>
<organism evidence="1 2">
    <name type="scientific">Vaccinium darrowii</name>
    <dbReference type="NCBI Taxonomy" id="229202"/>
    <lineage>
        <taxon>Eukaryota</taxon>
        <taxon>Viridiplantae</taxon>
        <taxon>Streptophyta</taxon>
        <taxon>Embryophyta</taxon>
        <taxon>Tracheophyta</taxon>
        <taxon>Spermatophyta</taxon>
        <taxon>Magnoliopsida</taxon>
        <taxon>eudicotyledons</taxon>
        <taxon>Gunneridae</taxon>
        <taxon>Pentapetalae</taxon>
        <taxon>asterids</taxon>
        <taxon>Ericales</taxon>
        <taxon>Ericaceae</taxon>
        <taxon>Vaccinioideae</taxon>
        <taxon>Vaccinieae</taxon>
        <taxon>Vaccinium</taxon>
    </lineage>
</organism>